<dbReference type="Gene3D" id="3.30.1150.10">
    <property type="match status" value="1"/>
</dbReference>
<organism evidence="1">
    <name type="scientific">Acidithiobacillus sulfuriphilus</name>
    <dbReference type="NCBI Taxonomy" id="1867749"/>
    <lineage>
        <taxon>Bacteria</taxon>
        <taxon>Pseudomonadati</taxon>
        <taxon>Pseudomonadota</taxon>
        <taxon>Acidithiobacillia</taxon>
        <taxon>Acidithiobacillales</taxon>
        <taxon>Acidithiobacillaceae</taxon>
        <taxon>Acidithiobacillus</taxon>
    </lineage>
</organism>
<protein>
    <recommendedName>
        <fullName evidence="2">TonB family protein</fullName>
    </recommendedName>
</protein>
<dbReference type="Pfam" id="PF13103">
    <property type="entry name" value="TonB_2"/>
    <property type="match status" value="1"/>
</dbReference>
<evidence type="ECO:0008006" key="2">
    <source>
        <dbReference type="Google" id="ProtNLM"/>
    </source>
</evidence>
<reference evidence="1" key="1">
    <citation type="submission" date="2018-10" db="EMBL/GenBank/DDBJ databases">
        <title>Acidithiobacillus sulfuriphilus sp. nov.: an extremely acidophilic sulfur-oxidizing chemolithotroph isolated from a neutral pH environment.</title>
        <authorList>
            <person name="Falagan C."/>
            <person name="Moya-Beltran A."/>
            <person name="Quatrini R."/>
            <person name="Johnson D.B."/>
        </authorList>
    </citation>
    <scope>NUCLEOTIDE SEQUENCE [LARGE SCALE GENOMIC DNA]</scope>
    <source>
        <strain evidence="1">CJ-2</strain>
    </source>
</reference>
<evidence type="ECO:0000313" key="1">
    <source>
        <dbReference type="EMBL" id="RNF66584.1"/>
    </source>
</evidence>
<accession>A0A3M8RH89</accession>
<gene>
    <name evidence="1" type="ORF">EC580_04495</name>
</gene>
<dbReference type="SUPFAM" id="SSF74653">
    <property type="entry name" value="TolA/TonB C-terminal domain"/>
    <property type="match status" value="1"/>
</dbReference>
<dbReference type="AlphaFoldDB" id="A0A3M8RH89"/>
<name>A0A3M8RH89_9PROT</name>
<proteinExistence type="predicted"/>
<dbReference type="EMBL" id="RIZI01000138">
    <property type="protein sequence ID" value="RNF66584.1"/>
    <property type="molecule type" value="Genomic_DNA"/>
</dbReference>
<comment type="caution">
    <text evidence="1">The sequence shown here is derived from an EMBL/GenBank/DDBJ whole genome shotgun (WGS) entry which is preliminary data.</text>
</comment>
<sequence length="253" mass="27869">MSPVLRERVRSVSFLALMRRSCCGSPSKEGCRRGVGARATEGKAAMRRLAVWQRIRRPAGAWASAGHYLDDLFPWLLLSLLLNALCWWPWVAQGPPRPRPGVLSMVEIELVRSAQTAAPKVAPAQPAARIRLMISPVDGLGQRERRARPSAEIQKDVYTAYIRTWQQHVLDYAARHVFGKGHGALPKGRIVVAATIAGDGRVLSVEIVQGQDDPALVAAVRRIIVAAAPYPPLPAALRRQGSTLRIVRTWNFD</sequence>